<protein>
    <submittedName>
        <fullName evidence="4">MBL fold hydrolase</fullName>
    </submittedName>
</protein>
<dbReference type="InterPro" id="IPR050855">
    <property type="entry name" value="NDM-1-like"/>
</dbReference>
<dbReference type="SMART" id="SM00849">
    <property type="entry name" value="Lactamase_B"/>
    <property type="match status" value="1"/>
</dbReference>
<proteinExistence type="predicted"/>
<feature type="signal peptide" evidence="2">
    <location>
        <begin position="1"/>
        <end position="19"/>
    </location>
</feature>
<dbReference type="PANTHER" id="PTHR42951:SF14">
    <property type="entry name" value="METALLO-BETA-LACTAMASE SUPERFAMILY PROTEIN"/>
    <property type="match status" value="1"/>
</dbReference>
<feature type="chain" id="PRO_5008100916" evidence="2">
    <location>
        <begin position="20"/>
        <end position="314"/>
    </location>
</feature>
<dbReference type="EMBL" id="LWMN01000010">
    <property type="protein sequence ID" value="OAQ56401.1"/>
    <property type="molecule type" value="Genomic_DNA"/>
</dbReference>
<dbReference type="SUPFAM" id="SSF56281">
    <property type="entry name" value="Metallo-hydrolase/oxidoreductase"/>
    <property type="match status" value="1"/>
</dbReference>
<evidence type="ECO:0000313" key="5">
    <source>
        <dbReference type="Proteomes" id="UP000078516"/>
    </source>
</evidence>
<dbReference type="RefSeq" id="WP_067482037.1">
    <property type="nucleotide sequence ID" value="NZ_JARQAN010000001.1"/>
</dbReference>
<feature type="region of interest" description="Disordered" evidence="1">
    <location>
        <begin position="24"/>
        <end position="44"/>
    </location>
</feature>
<reference evidence="4 5" key="1">
    <citation type="submission" date="2016-04" db="EMBL/GenBank/DDBJ databases">
        <title>Draft genome of an Enterococcus thailandicus strain isolated from bovine feces.</title>
        <authorList>
            <person name="Beukers A.G."/>
            <person name="Zaheer R."/>
            <person name="Goji N."/>
            <person name="Cook S.R."/>
            <person name="Amoako K."/>
            <person name="Chaves A.V."/>
            <person name="Ward M.P."/>
            <person name="Mcallister T.A."/>
        </authorList>
    </citation>
    <scope>NUCLEOTIDE SEQUENCE [LARGE SCALE GENOMIC DNA]</scope>
    <source>
        <strain evidence="4 5">F0711D 46</strain>
    </source>
</reference>
<keyword evidence="2" id="KW-0732">Signal</keyword>
<dbReference type="PROSITE" id="PS51257">
    <property type="entry name" value="PROKAR_LIPOPROTEIN"/>
    <property type="match status" value="1"/>
</dbReference>
<keyword evidence="4" id="KW-0378">Hydrolase</keyword>
<evidence type="ECO:0000313" key="4">
    <source>
        <dbReference type="EMBL" id="OAQ56401.1"/>
    </source>
</evidence>
<dbReference type="PANTHER" id="PTHR42951">
    <property type="entry name" value="METALLO-BETA-LACTAMASE DOMAIN-CONTAINING"/>
    <property type="match status" value="1"/>
</dbReference>
<feature type="compositionally biased region" description="Low complexity" evidence="1">
    <location>
        <begin position="31"/>
        <end position="40"/>
    </location>
</feature>
<name>A0A179ET64_ENTTH</name>
<dbReference type="AlphaFoldDB" id="A0A179ET64"/>
<comment type="caution">
    <text evidence="4">The sequence shown here is derived from an EMBL/GenBank/DDBJ whole genome shotgun (WGS) entry which is preliminary data.</text>
</comment>
<feature type="domain" description="Metallo-beta-lactamase" evidence="3">
    <location>
        <begin position="68"/>
        <end position="249"/>
    </location>
</feature>
<dbReference type="Gene3D" id="3.60.15.10">
    <property type="entry name" value="Ribonuclease Z/Hydroxyacylglutathione hydrolase-like"/>
    <property type="match status" value="1"/>
</dbReference>
<dbReference type="InterPro" id="IPR001279">
    <property type="entry name" value="Metallo-B-lactamas"/>
</dbReference>
<gene>
    <name evidence="4" type="ORF">A6E74_03045</name>
</gene>
<evidence type="ECO:0000259" key="3">
    <source>
        <dbReference type="SMART" id="SM00849"/>
    </source>
</evidence>
<evidence type="ECO:0000256" key="2">
    <source>
        <dbReference type="SAM" id="SignalP"/>
    </source>
</evidence>
<dbReference type="GO" id="GO:0016787">
    <property type="term" value="F:hydrolase activity"/>
    <property type="evidence" value="ECO:0007669"/>
    <property type="project" value="UniProtKB-KW"/>
</dbReference>
<keyword evidence="5" id="KW-1185">Reference proteome</keyword>
<sequence length="314" mass="35218">MKKIGLFLLAISMGTVLLAACSSQNKEENTKNNSSNATTMTKEDTKMYTETKGHNITYYTMNPDEVFGATATIIEKNGKGLLVDTQFSKTDAEKILKVAKDKNIDIQTIYISYSDPDYYFGASQITKKFPNAKLLATASNIERIKETYKAKLSVWSDTLKENAPDEIIIPEEVKDSISLEGIEFSIFGSDRKEQTLYNKEDDLLLGGILVSTGSHLFMADTKTIETQEQWITDLDELTSLQPKVVIPGHFEQGNDFSAKNIEFTKDYIQKFIEVEKDSQASAEIIEKMKKAYPNLPDGSLEMSAKVVTGEMDWE</sequence>
<evidence type="ECO:0000256" key="1">
    <source>
        <dbReference type="SAM" id="MobiDB-lite"/>
    </source>
</evidence>
<accession>A0A179ET64</accession>
<organism evidence="4 5">
    <name type="scientific">Enterococcus thailandicus</name>
    <dbReference type="NCBI Taxonomy" id="417368"/>
    <lineage>
        <taxon>Bacteria</taxon>
        <taxon>Bacillati</taxon>
        <taxon>Bacillota</taxon>
        <taxon>Bacilli</taxon>
        <taxon>Lactobacillales</taxon>
        <taxon>Enterococcaceae</taxon>
        <taxon>Enterococcus</taxon>
    </lineage>
</organism>
<dbReference type="Proteomes" id="UP000078516">
    <property type="component" value="Unassembled WGS sequence"/>
</dbReference>
<dbReference type="InterPro" id="IPR036866">
    <property type="entry name" value="RibonucZ/Hydroxyglut_hydro"/>
</dbReference>